<evidence type="ECO:0000256" key="2">
    <source>
        <dbReference type="SAM" id="Phobius"/>
    </source>
</evidence>
<keyword evidence="2" id="KW-0472">Membrane</keyword>
<dbReference type="RefSeq" id="WP_037770590.1">
    <property type="nucleotide sequence ID" value="NZ_BNEG01000005.1"/>
</dbReference>
<evidence type="ECO:0000256" key="1">
    <source>
        <dbReference type="SAM" id="MobiDB-lite"/>
    </source>
</evidence>
<comment type="caution">
    <text evidence="3">The sequence shown here is derived from an EMBL/GenBank/DDBJ whole genome shotgun (WGS) entry which is preliminary data.</text>
</comment>
<feature type="region of interest" description="Disordered" evidence="1">
    <location>
        <begin position="1"/>
        <end position="22"/>
    </location>
</feature>
<evidence type="ECO:0000313" key="3">
    <source>
        <dbReference type="EMBL" id="MBZ6154461.1"/>
    </source>
</evidence>
<dbReference type="Proteomes" id="UP000758701">
    <property type="component" value="Unassembled WGS sequence"/>
</dbReference>
<gene>
    <name evidence="3" type="ORF">KVH32_25375</name>
</gene>
<name>A0ABS7W954_STROV</name>
<keyword evidence="2" id="KW-1133">Transmembrane helix</keyword>
<feature type="transmembrane region" description="Helical" evidence="2">
    <location>
        <begin position="27"/>
        <end position="47"/>
    </location>
</feature>
<keyword evidence="2" id="KW-0812">Transmembrane</keyword>
<sequence length="74" mass="7988">MAVTTHTPPPRAPGADRTTGSGTETRLPWWALALPVLAFMTLLLLILNPADAQAAASPPGIVHLLEWLRQLILR</sequence>
<accession>A0ABS7W954</accession>
<reference evidence="3 4" key="1">
    <citation type="submission" date="2021-06" db="EMBL/GenBank/DDBJ databases">
        <title>Ecological speciation of a Streptomyces species isolated from different habitats and geographic origins.</title>
        <authorList>
            <person name="Wang J."/>
        </authorList>
    </citation>
    <scope>NUCLEOTIDE SEQUENCE [LARGE SCALE GENOMIC DNA]</scope>
    <source>
        <strain evidence="3 4">FXJ8.012</strain>
    </source>
</reference>
<evidence type="ECO:0000313" key="4">
    <source>
        <dbReference type="Proteomes" id="UP000758701"/>
    </source>
</evidence>
<proteinExistence type="predicted"/>
<organism evidence="3 4">
    <name type="scientific">Streptomyces olivaceus</name>
    <dbReference type="NCBI Taxonomy" id="47716"/>
    <lineage>
        <taxon>Bacteria</taxon>
        <taxon>Bacillati</taxon>
        <taxon>Actinomycetota</taxon>
        <taxon>Actinomycetes</taxon>
        <taxon>Kitasatosporales</taxon>
        <taxon>Streptomycetaceae</taxon>
        <taxon>Streptomyces</taxon>
    </lineage>
</organism>
<protein>
    <submittedName>
        <fullName evidence="3">Uncharacterized protein</fullName>
    </submittedName>
</protein>
<dbReference type="EMBL" id="JAHSTP010000012">
    <property type="protein sequence ID" value="MBZ6154461.1"/>
    <property type="molecule type" value="Genomic_DNA"/>
</dbReference>
<keyword evidence="4" id="KW-1185">Reference proteome</keyword>